<reference evidence="2 3" key="1">
    <citation type="submission" date="2019-01" db="EMBL/GenBank/DDBJ databases">
        <authorList>
            <person name="Ferrante I. M."/>
        </authorList>
    </citation>
    <scope>NUCLEOTIDE SEQUENCE [LARGE SCALE GENOMIC DNA]</scope>
    <source>
        <strain evidence="2 3">B856</strain>
    </source>
</reference>
<keyword evidence="1" id="KW-0732">Signal</keyword>
<dbReference type="Proteomes" id="UP000291116">
    <property type="component" value="Unassembled WGS sequence"/>
</dbReference>
<dbReference type="OrthoDB" id="497914at2759"/>
<protein>
    <recommendedName>
        <fullName evidence="4">Plastid lipid-associated protein/fibrillin conserved domain-containing protein</fullName>
    </recommendedName>
</protein>
<feature type="chain" id="PRO_5019230252" description="Plastid lipid-associated protein/fibrillin conserved domain-containing protein" evidence="1">
    <location>
        <begin position="22"/>
        <end position="370"/>
    </location>
</feature>
<evidence type="ECO:0000256" key="1">
    <source>
        <dbReference type="SAM" id="SignalP"/>
    </source>
</evidence>
<gene>
    <name evidence="2" type="ORF">PSNMU_V1.4_AUG-EV-PASAV3_0002580</name>
</gene>
<dbReference type="EMBL" id="CAACVS010000001">
    <property type="protein sequence ID" value="VEU33454.1"/>
    <property type="molecule type" value="Genomic_DNA"/>
</dbReference>
<sequence>MALRSFRLLGVASGLLALSLSTTTKPWASAFVTPVKRSSVGARMGLPQKQLASFPLAMASKKTQTLVCPDECLTEDGDEYEYDSIRTSVSTENDNSEALSVVVAATSTTIMGLAALSEAANAVSSIAMPKELTQSFDPNSFVPVCAASDGFYRVLQSTAQTVVGRENFVEYGPLIASGLLRVRLELCVVESFFNEAVGPFISQNGLSWVLPLHETVETFLAGTVFALATTFILVGSTKLLTVIFTYADFFVGGPLRLFGGFFFDRARGKPVILDVGLGPFKTRVIGPKDDGEGDAKKSDFDYSVDFNSVNSAELPVVIASGGVKFVGQSIGFLREVLDAIDLFVGKSLILWVTAYIGIKFLHFKVFPDFP</sequence>
<keyword evidence="3" id="KW-1185">Reference proteome</keyword>
<evidence type="ECO:0000313" key="3">
    <source>
        <dbReference type="Proteomes" id="UP000291116"/>
    </source>
</evidence>
<name>A0A448YUJ1_9STRA</name>
<accession>A0A448YUJ1</accession>
<feature type="signal peptide" evidence="1">
    <location>
        <begin position="1"/>
        <end position="21"/>
    </location>
</feature>
<dbReference type="AlphaFoldDB" id="A0A448YUJ1"/>
<evidence type="ECO:0000313" key="2">
    <source>
        <dbReference type="EMBL" id="VEU33454.1"/>
    </source>
</evidence>
<evidence type="ECO:0008006" key="4">
    <source>
        <dbReference type="Google" id="ProtNLM"/>
    </source>
</evidence>
<organism evidence="2 3">
    <name type="scientific">Pseudo-nitzschia multistriata</name>
    <dbReference type="NCBI Taxonomy" id="183589"/>
    <lineage>
        <taxon>Eukaryota</taxon>
        <taxon>Sar</taxon>
        <taxon>Stramenopiles</taxon>
        <taxon>Ochrophyta</taxon>
        <taxon>Bacillariophyta</taxon>
        <taxon>Bacillariophyceae</taxon>
        <taxon>Bacillariophycidae</taxon>
        <taxon>Bacillariales</taxon>
        <taxon>Bacillariaceae</taxon>
        <taxon>Pseudo-nitzschia</taxon>
    </lineage>
</organism>
<proteinExistence type="predicted"/>